<dbReference type="AlphaFoldDB" id="A0A482TMJ7"/>
<dbReference type="InterPro" id="IPR055963">
    <property type="entry name" value="DUF7541"/>
</dbReference>
<gene>
    <name evidence="2" type="ORF">ELS19_04020</name>
</gene>
<feature type="transmembrane region" description="Helical" evidence="1">
    <location>
        <begin position="93"/>
        <end position="114"/>
    </location>
</feature>
<reference evidence="2 3" key="1">
    <citation type="submission" date="2018-12" db="EMBL/GenBank/DDBJ databases">
        <title>Genome analysis provides insights into bioremediation potentialities of Halogeometricum borinquense strain N11.</title>
        <authorList>
            <person name="Najjari A."/>
            <person name="Youssef N."/>
            <person name="Fhoula I."/>
            <person name="Ben Dhia O."/>
            <person name="Mahjoubi M."/>
            <person name="Ouzari H.I."/>
            <person name="Cherif A."/>
        </authorList>
    </citation>
    <scope>NUCLEOTIDE SEQUENCE [LARGE SCALE GENOMIC DNA]</scope>
    <source>
        <strain evidence="2 3">N11</strain>
    </source>
</reference>
<dbReference type="EMBL" id="RZHH01000002">
    <property type="protein sequence ID" value="RYJ13219.1"/>
    <property type="molecule type" value="Genomic_DNA"/>
</dbReference>
<protein>
    <submittedName>
        <fullName evidence="2">Cox cluster protein</fullName>
    </submittedName>
</protein>
<feature type="transmembrane region" description="Helical" evidence="1">
    <location>
        <begin position="68"/>
        <end position="87"/>
    </location>
</feature>
<keyword evidence="1" id="KW-1133">Transmembrane helix</keyword>
<dbReference type="Pfam" id="PF24396">
    <property type="entry name" value="DUF7541"/>
    <property type="match status" value="1"/>
</dbReference>
<keyword evidence="1" id="KW-0472">Membrane</keyword>
<keyword evidence="1" id="KW-0812">Transmembrane</keyword>
<dbReference type="RefSeq" id="WP_129783659.1">
    <property type="nucleotide sequence ID" value="NZ_RZHH01000002.1"/>
</dbReference>
<evidence type="ECO:0000313" key="2">
    <source>
        <dbReference type="EMBL" id="RYJ13219.1"/>
    </source>
</evidence>
<proteinExistence type="predicted"/>
<sequence>MDDAPGLSDQYRMASPWPMFVALGIPISEIGILFDLFPIAVGGLLLFSGSVAGIARESGYAETPWTPLAAIGVLLLVVGGAFLLPAIDLQTRGYAIIVSGVFLLLAGLAGRLSFMGRDTTY</sequence>
<name>A0A482TMJ7_9EURY</name>
<comment type="caution">
    <text evidence="2">The sequence shown here is derived from an EMBL/GenBank/DDBJ whole genome shotgun (WGS) entry which is preliminary data.</text>
</comment>
<feature type="transmembrane region" description="Helical" evidence="1">
    <location>
        <begin position="20"/>
        <end position="47"/>
    </location>
</feature>
<accession>A0A482TMJ7</accession>
<evidence type="ECO:0000313" key="3">
    <source>
        <dbReference type="Proteomes" id="UP000294028"/>
    </source>
</evidence>
<evidence type="ECO:0000256" key="1">
    <source>
        <dbReference type="SAM" id="Phobius"/>
    </source>
</evidence>
<organism evidence="2 3">
    <name type="scientific">Halogeometricum borinquense</name>
    <dbReference type="NCBI Taxonomy" id="60847"/>
    <lineage>
        <taxon>Archaea</taxon>
        <taxon>Methanobacteriati</taxon>
        <taxon>Methanobacteriota</taxon>
        <taxon>Stenosarchaea group</taxon>
        <taxon>Halobacteria</taxon>
        <taxon>Halobacteriales</taxon>
        <taxon>Haloferacaceae</taxon>
        <taxon>Halogeometricum</taxon>
    </lineage>
</organism>
<dbReference type="Proteomes" id="UP000294028">
    <property type="component" value="Unassembled WGS sequence"/>
</dbReference>